<dbReference type="EMBL" id="SSSM01000005">
    <property type="protein sequence ID" value="THG29899.1"/>
    <property type="molecule type" value="Genomic_DNA"/>
</dbReference>
<protein>
    <submittedName>
        <fullName evidence="1">Uncharacterized protein</fullName>
    </submittedName>
</protein>
<dbReference type="RefSeq" id="WP_136428228.1">
    <property type="nucleotide sequence ID" value="NZ_SSSM01000005.1"/>
</dbReference>
<dbReference type="Proteomes" id="UP000309133">
    <property type="component" value="Unassembled WGS sequence"/>
</dbReference>
<organism evidence="1 2">
    <name type="scientific">Naasia lichenicola</name>
    <dbReference type="NCBI Taxonomy" id="2565933"/>
    <lineage>
        <taxon>Bacteria</taxon>
        <taxon>Bacillati</taxon>
        <taxon>Actinomycetota</taxon>
        <taxon>Actinomycetes</taxon>
        <taxon>Micrococcales</taxon>
        <taxon>Microbacteriaceae</taxon>
        <taxon>Naasia</taxon>
    </lineage>
</organism>
<comment type="caution">
    <text evidence="1">The sequence shown here is derived from an EMBL/GenBank/DDBJ whole genome shotgun (WGS) entry which is preliminary data.</text>
</comment>
<name>A0A4S4FI23_9MICO</name>
<evidence type="ECO:0000313" key="1">
    <source>
        <dbReference type="EMBL" id="THG29899.1"/>
    </source>
</evidence>
<reference evidence="1 2" key="1">
    <citation type="submission" date="2019-04" db="EMBL/GenBank/DDBJ databases">
        <authorList>
            <person name="Jiang L."/>
        </authorList>
    </citation>
    <scope>NUCLEOTIDE SEQUENCE [LARGE SCALE GENOMIC DNA]</scope>
    <source>
        <strain evidence="1 2">YIM 131853</strain>
    </source>
</reference>
<evidence type="ECO:0000313" key="2">
    <source>
        <dbReference type="Proteomes" id="UP000309133"/>
    </source>
</evidence>
<sequence length="76" mass="8766">MDAVEGFQRVVDRLHEWFCELDRHLVETVLRDETLEYQSRLRMGIYGPAAEHGAFARLQELRDHADAALLLDVEAA</sequence>
<accession>A0A4S4FI23</accession>
<keyword evidence="2" id="KW-1185">Reference proteome</keyword>
<dbReference type="AlphaFoldDB" id="A0A4S4FI23"/>
<proteinExistence type="predicted"/>
<gene>
    <name evidence="1" type="ORF">E6C64_14730</name>
</gene>